<evidence type="ECO:0000313" key="17">
    <source>
        <dbReference type="EMBL" id="GGT74489.1"/>
    </source>
</evidence>
<comment type="similarity">
    <text evidence="2 14">Belongs to the thiolase-like superfamily. FabH family.</text>
</comment>
<accession>A0A918LZ33</accession>
<evidence type="ECO:0000256" key="14">
    <source>
        <dbReference type="HAMAP-Rule" id="MF_01815"/>
    </source>
</evidence>
<dbReference type="PANTHER" id="PTHR34069:SF2">
    <property type="entry name" value="BETA-KETOACYL-[ACYL-CARRIER-PROTEIN] SYNTHASE III"/>
    <property type="match status" value="1"/>
</dbReference>
<dbReference type="GO" id="GO:0004315">
    <property type="term" value="F:3-oxoacyl-[acyl-carrier-protein] synthase activity"/>
    <property type="evidence" value="ECO:0007669"/>
    <property type="project" value="InterPro"/>
</dbReference>
<dbReference type="InterPro" id="IPR013747">
    <property type="entry name" value="ACP_syn_III_C"/>
</dbReference>
<evidence type="ECO:0000256" key="12">
    <source>
        <dbReference type="ARBA" id="ARBA00052467"/>
    </source>
</evidence>
<feature type="active site" evidence="14">
    <location>
        <position position="117"/>
    </location>
</feature>
<keyword evidence="6 14" id="KW-0276">Fatty acid metabolism</keyword>
<evidence type="ECO:0000256" key="1">
    <source>
        <dbReference type="ARBA" id="ARBA00005194"/>
    </source>
</evidence>
<dbReference type="RefSeq" id="WP_189714866.1">
    <property type="nucleotide sequence ID" value="NZ_BMSA01000021.1"/>
</dbReference>
<evidence type="ECO:0000256" key="4">
    <source>
        <dbReference type="ARBA" id="ARBA00022516"/>
    </source>
</evidence>
<feature type="region of interest" description="ACP-binding" evidence="14">
    <location>
        <begin position="263"/>
        <end position="267"/>
    </location>
</feature>
<dbReference type="HAMAP" id="MF_01815">
    <property type="entry name" value="FabH"/>
    <property type="match status" value="1"/>
</dbReference>
<dbReference type="AlphaFoldDB" id="A0A918LZ33"/>
<evidence type="ECO:0000256" key="5">
    <source>
        <dbReference type="ARBA" id="ARBA00022679"/>
    </source>
</evidence>
<feature type="domain" description="Beta-ketoacyl-[acyl-carrier-protein] synthase III C-terminal" evidence="15">
    <location>
        <begin position="246"/>
        <end position="335"/>
    </location>
</feature>
<keyword evidence="8 14" id="KW-0275">Fatty acid biosynthesis</keyword>
<keyword evidence="3 14" id="KW-0963">Cytoplasm</keyword>
<comment type="catalytic activity">
    <reaction evidence="10">
        <text>malonyl-[ACP] + acetyl-CoA + H(+) = 3-oxobutanoyl-[ACP] + CO2 + CoA</text>
        <dbReference type="Rhea" id="RHEA:12080"/>
        <dbReference type="Rhea" id="RHEA-COMP:9623"/>
        <dbReference type="Rhea" id="RHEA-COMP:9625"/>
        <dbReference type="ChEBI" id="CHEBI:15378"/>
        <dbReference type="ChEBI" id="CHEBI:16526"/>
        <dbReference type="ChEBI" id="CHEBI:57287"/>
        <dbReference type="ChEBI" id="CHEBI:57288"/>
        <dbReference type="ChEBI" id="CHEBI:78449"/>
        <dbReference type="ChEBI" id="CHEBI:78450"/>
        <dbReference type="EC" id="2.3.1.180"/>
    </reaction>
    <physiologicalReaction direction="left-to-right" evidence="10">
        <dbReference type="Rhea" id="RHEA:12081"/>
    </physiologicalReaction>
</comment>
<evidence type="ECO:0000256" key="11">
    <source>
        <dbReference type="ARBA" id="ARBA00052407"/>
    </source>
</evidence>
<evidence type="ECO:0000256" key="3">
    <source>
        <dbReference type="ARBA" id="ARBA00022490"/>
    </source>
</evidence>
<protein>
    <recommendedName>
        <fullName evidence="14">Beta-ketoacyl-[acyl-carrier-protein] synthase III</fullName>
        <shortName evidence="14">Beta-ketoacyl-ACP synthase III</shortName>
        <shortName evidence="14">KAS III</shortName>
        <ecNumber evidence="14">2.3.1.180</ecNumber>
    </recommendedName>
    <alternativeName>
        <fullName evidence="14">3-oxoacyl-[acyl-carrier-protein] synthase 3</fullName>
    </alternativeName>
    <alternativeName>
        <fullName evidence="14">3-oxoacyl-[acyl-carrier-protein] synthase III</fullName>
    </alternativeName>
</protein>
<dbReference type="PANTHER" id="PTHR34069">
    <property type="entry name" value="3-OXOACYL-[ACYL-CARRIER-PROTEIN] SYNTHASE 3"/>
    <property type="match status" value="1"/>
</dbReference>
<keyword evidence="9 14" id="KW-0012">Acyltransferase</keyword>
<dbReference type="InterPro" id="IPR013751">
    <property type="entry name" value="ACP_syn_III_N"/>
</dbReference>
<dbReference type="FunFam" id="3.40.47.10:FF:000004">
    <property type="entry name" value="3-oxoacyl-[acyl-carrier-protein] synthase 3"/>
    <property type="match status" value="1"/>
</dbReference>
<dbReference type="GO" id="GO:0005737">
    <property type="term" value="C:cytoplasm"/>
    <property type="evidence" value="ECO:0007669"/>
    <property type="project" value="UniProtKB-SubCell"/>
</dbReference>
<gene>
    <name evidence="17" type="primary">fabH5</name>
    <name evidence="14" type="synonym">fabH</name>
    <name evidence="17" type="ORF">GCM10010226_60530</name>
</gene>
<dbReference type="GO" id="GO:0006633">
    <property type="term" value="P:fatty acid biosynthetic process"/>
    <property type="evidence" value="ECO:0007669"/>
    <property type="project" value="UniProtKB-UniRule"/>
</dbReference>
<dbReference type="Pfam" id="PF08545">
    <property type="entry name" value="ACP_syn_III"/>
    <property type="match status" value="1"/>
</dbReference>
<evidence type="ECO:0000256" key="13">
    <source>
        <dbReference type="ARBA" id="ARBA00052985"/>
    </source>
</evidence>
<dbReference type="EC" id="2.3.1.180" evidence="14"/>
<keyword evidence="7 14" id="KW-0443">Lipid metabolism</keyword>
<evidence type="ECO:0000259" key="16">
    <source>
        <dbReference type="Pfam" id="PF08545"/>
    </source>
</evidence>
<dbReference type="Proteomes" id="UP000646776">
    <property type="component" value="Unassembled WGS sequence"/>
</dbReference>
<comment type="domain">
    <text evidence="14">The last Arg residue of the ACP-binding site is essential for the weak association between ACP/AcpP and FabH.</text>
</comment>
<feature type="domain" description="Beta-ketoacyl-[acyl-carrier-protein] synthase III N-terminal" evidence="16">
    <location>
        <begin position="111"/>
        <end position="194"/>
    </location>
</feature>
<proteinExistence type="inferred from homology"/>
<evidence type="ECO:0000256" key="10">
    <source>
        <dbReference type="ARBA" id="ARBA00051096"/>
    </source>
</evidence>
<comment type="catalytic activity">
    <reaction evidence="13">
        <text>3-methylbutanoyl-CoA + malonyl-[ACP] + H(+) = 5-methyl-3-oxohexanoyl-[ACP] + CO2 + CoA</text>
        <dbReference type="Rhea" id="RHEA:42272"/>
        <dbReference type="Rhea" id="RHEA-COMP:9623"/>
        <dbReference type="Rhea" id="RHEA-COMP:9941"/>
        <dbReference type="ChEBI" id="CHEBI:15378"/>
        <dbReference type="ChEBI" id="CHEBI:16526"/>
        <dbReference type="ChEBI" id="CHEBI:57287"/>
        <dbReference type="ChEBI" id="CHEBI:57345"/>
        <dbReference type="ChEBI" id="CHEBI:78449"/>
        <dbReference type="ChEBI" id="CHEBI:78822"/>
        <dbReference type="EC" id="2.3.1.300"/>
    </reaction>
    <physiologicalReaction direction="left-to-right" evidence="13">
        <dbReference type="Rhea" id="RHEA:42273"/>
    </physiologicalReaction>
</comment>
<dbReference type="InterPro" id="IPR016039">
    <property type="entry name" value="Thiolase-like"/>
</dbReference>
<reference evidence="17" key="2">
    <citation type="submission" date="2020-09" db="EMBL/GenBank/DDBJ databases">
        <authorList>
            <person name="Sun Q."/>
            <person name="Ohkuma M."/>
        </authorList>
    </citation>
    <scope>NUCLEOTIDE SEQUENCE</scope>
    <source>
        <strain evidence="17">JCM 4125</strain>
    </source>
</reference>
<evidence type="ECO:0000256" key="8">
    <source>
        <dbReference type="ARBA" id="ARBA00023160"/>
    </source>
</evidence>
<keyword evidence="4 14" id="KW-0444">Lipid biosynthesis</keyword>
<dbReference type="CDD" id="cd00830">
    <property type="entry name" value="KAS_III"/>
    <property type="match status" value="1"/>
</dbReference>
<dbReference type="NCBIfam" id="NF006829">
    <property type="entry name" value="PRK09352.1"/>
    <property type="match status" value="1"/>
</dbReference>
<dbReference type="NCBIfam" id="TIGR00747">
    <property type="entry name" value="fabH"/>
    <property type="match status" value="1"/>
</dbReference>
<comment type="catalytic activity">
    <reaction evidence="12">
        <text>2-methylpropanoyl-CoA + malonyl-[ACP] + H(+) = 4-methyl-3-oxopentanoyl-[ACP] + CO2 + CoA</text>
        <dbReference type="Rhea" id="RHEA:42268"/>
        <dbReference type="Rhea" id="RHEA-COMP:9623"/>
        <dbReference type="Rhea" id="RHEA-COMP:9940"/>
        <dbReference type="ChEBI" id="CHEBI:15378"/>
        <dbReference type="ChEBI" id="CHEBI:16526"/>
        <dbReference type="ChEBI" id="CHEBI:57287"/>
        <dbReference type="ChEBI" id="CHEBI:57338"/>
        <dbReference type="ChEBI" id="CHEBI:78449"/>
        <dbReference type="ChEBI" id="CHEBI:78820"/>
        <dbReference type="EC" id="2.3.1.300"/>
    </reaction>
    <physiologicalReaction direction="left-to-right" evidence="12">
        <dbReference type="Rhea" id="RHEA:42269"/>
    </physiologicalReaction>
</comment>
<sequence length="341" mass="35129">MDNTAVALVGLGSYLPPQRITNETLCARLDTTDEWITSRTGIRSRYWAGPGVSTGDLAVEAGHRALKSAGLEAGAGAVDLVVLATTTPDNPCPATAPDVASRLDLGHVPAYDIAAVCSGFLYALAAASSHIHAGLARRALVIGAETYSTILNPTDRTTNVIFGDGAGAVVLSAVPGEETDGNGLLLDMDLGSDGSGRNLITIPAGGSRQRATTPAPAADEHYFTMQGKQVFTQAVNRMTESSQTVLDRLGWSADQVDWLVGHQANVRILNAVARGLGIPEERAVINLDKVGNTSAASIPLALADAAADGSLTPGARVLLTAFGGGLTWGSVALTWPDIIPA</sequence>
<dbReference type="InterPro" id="IPR004655">
    <property type="entry name" value="FabH"/>
</dbReference>
<keyword evidence="5 14" id="KW-0808">Transferase</keyword>
<comment type="pathway">
    <text evidence="1 14">Lipid metabolism; fatty acid biosynthesis.</text>
</comment>
<evidence type="ECO:0000256" key="9">
    <source>
        <dbReference type="ARBA" id="ARBA00023315"/>
    </source>
</evidence>
<comment type="catalytic activity">
    <reaction evidence="11">
        <text>(2S)-2-methylbutanoyl-CoA + malonyl-[ACP] + H(+) = (4S)-4-methyl-3-oxohexanoyl-[ACP] + CO2 + CoA</text>
        <dbReference type="Rhea" id="RHEA:42276"/>
        <dbReference type="Rhea" id="RHEA-COMP:9623"/>
        <dbReference type="Rhea" id="RHEA-COMP:17148"/>
        <dbReference type="ChEBI" id="CHEBI:15378"/>
        <dbReference type="ChEBI" id="CHEBI:16526"/>
        <dbReference type="ChEBI" id="CHEBI:57287"/>
        <dbReference type="ChEBI" id="CHEBI:78449"/>
        <dbReference type="ChEBI" id="CHEBI:88166"/>
        <dbReference type="ChEBI" id="CHEBI:167462"/>
        <dbReference type="EC" id="2.3.1.300"/>
    </reaction>
    <physiologicalReaction direction="left-to-right" evidence="11">
        <dbReference type="Rhea" id="RHEA:42277"/>
    </physiologicalReaction>
</comment>
<dbReference type="EMBL" id="BMSA01000021">
    <property type="protein sequence ID" value="GGT74489.1"/>
    <property type="molecule type" value="Genomic_DNA"/>
</dbReference>
<dbReference type="GO" id="GO:0044550">
    <property type="term" value="P:secondary metabolite biosynthetic process"/>
    <property type="evidence" value="ECO:0007669"/>
    <property type="project" value="TreeGrafter"/>
</dbReference>
<keyword evidence="18" id="KW-1185">Reference proteome</keyword>
<reference evidence="17" key="1">
    <citation type="journal article" date="2014" name="Int. J. Syst. Evol. Microbiol.">
        <title>Complete genome sequence of Corynebacterium casei LMG S-19264T (=DSM 44701T), isolated from a smear-ripened cheese.</title>
        <authorList>
            <consortium name="US DOE Joint Genome Institute (JGI-PGF)"/>
            <person name="Walter F."/>
            <person name="Albersmeier A."/>
            <person name="Kalinowski J."/>
            <person name="Ruckert C."/>
        </authorList>
    </citation>
    <scope>NUCLEOTIDE SEQUENCE</scope>
    <source>
        <strain evidence="17">JCM 4125</strain>
    </source>
</reference>
<name>A0A918LZ33_9ACTN</name>
<evidence type="ECO:0000256" key="7">
    <source>
        <dbReference type="ARBA" id="ARBA00023098"/>
    </source>
</evidence>
<evidence type="ECO:0000256" key="2">
    <source>
        <dbReference type="ARBA" id="ARBA00008642"/>
    </source>
</evidence>
<dbReference type="GO" id="GO:0033818">
    <property type="term" value="F:beta-ketoacyl-acyl-carrier-protein synthase III activity"/>
    <property type="evidence" value="ECO:0007669"/>
    <property type="project" value="UniProtKB-UniRule"/>
</dbReference>
<evidence type="ECO:0000259" key="15">
    <source>
        <dbReference type="Pfam" id="PF08541"/>
    </source>
</evidence>
<dbReference type="SUPFAM" id="SSF53901">
    <property type="entry name" value="Thiolase-like"/>
    <property type="match status" value="1"/>
</dbReference>
<evidence type="ECO:0000313" key="18">
    <source>
        <dbReference type="Proteomes" id="UP000646776"/>
    </source>
</evidence>
<feature type="active site" evidence="14">
    <location>
        <position position="262"/>
    </location>
</feature>
<dbReference type="Gene3D" id="3.40.47.10">
    <property type="match status" value="1"/>
</dbReference>
<comment type="subunit">
    <text evidence="14">Homodimer.</text>
</comment>
<organism evidence="17 18">
    <name type="scientific">Streptomyces phaeofaciens</name>
    <dbReference type="NCBI Taxonomy" id="68254"/>
    <lineage>
        <taxon>Bacteria</taxon>
        <taxon>Bacillati</taxon>
        <taxon>Actinomycetota</taxon>
        <taxon>Actinomycetes</taxon>
        <taxon>Kitasatosporales</taxon>
        <taxon>Streptomycetaceae</taxon>
        <taxon>Streptomyces</taxon>
    </lineage>
</organism>
<comment type="function">
    <text evidence="14">Catalyzes the condensation reaction of fatty acid synthesis by the addition to an acyl acceptor of two carbons from malonyl-ACP. Catalyzes the first condensation reaction which initiates fatty acid synthesis and may therefore play a role in governing the total rate of fatty acid production. Possesses both acetoacetyl-ACP synthase and acetyl transacylase activities. Its substrate specificity determines the biosynthesis of branched-chain and/or straight-chain of fatty acids.</text>
</comment>
<feature type="active site" evidence="14">
    <location>
        <position position="292"/>
    </location>
</feature>
<dbReference type="Pfam" id="PF08541">
    <property type="entry name" value="ACP_syn_III_C"/>
    <property type="match status" value="1"/>
</dbReference>
<comment type="caution">
    <text evidence="17">The sequence shown here is derived from an EMBL/GenBank/DDBJ whole genome shotgun (WGS) entry which is preliminary data.</text>
</comment>
<evidence type="ECO:0000256" key="6">
    <source>
        <dbReference type="ARBA" id="ARBA00022832"/>
    </source>
</evidence>
<comment type="subcellular location">
    <subcellularLocation>
        <location evidence="14">Cytoplasm</location>
    </subcellularLocation>
</comment>
<keyword evidence="14" id="KW-0511">Multifunctional enzyme</keyword>